<reference evidence="2 3" key="1">
    <citation type="journal article" date="2016" name="Mol. Biol. Evol.">
        <title>Comparative Genomics of Early-Diverging Mushroom-Forming Fungi Provides Insights into the Origins of Lignocellulose Decay Capabilities.</title>
        <authorList>
            <person name="Nagy L.G."/>
            <person name="Riley R."/>
            <person name="Tritt A."/>
            <person name="Adam C."/>
            <person name="Daum C."/>
            <person name="Floudas D."/>
            <person name="Sun H."/>
            <person name="Yadav J.S."/>
            <person name="Pangilinan J."/>
            <person name="Larsson K.H."/>
            <person name="Matsuura K."/>
            <person name="Barry K."/>
            <person name="Labutti K."/>
            <person name="Kuo R."/>
            <person name="Ohm R.A."/>
            <person name="Bhattacharya S.S."/>
            <person name="Shirouzu T."/>
            <person name="Yoshinaga Y."/>
            <person name="Martin F.M."/>
            <person name="Grigoriev I.V."/>
            <person name="Hibbett D.S."/>
        </authorList>
    </citation>
    <scope>NUCLEOTIDE SEQUENCE [LARGE SCALE GENOMIC DNA]</scope>
    <source>
        <strain evidence="2 3">HHB9708</strain>
    </source>
</reference>
<gene>
    <name evidence="2" type="ORF">SISNIDRAFT_447605</name>
</gene>
<dbReference type="EMBL" id="KV419394">
    <property type="protein sequence ID" value="KZS98790.1"/>
    <property type="molecule type" value="Genomic_DNA"/>
</dbReference>
<accession>A0A165ACL3</accession>
<name>A0A165ACL3_9AGAM</name>
<evidence type="ECO:0000313" key="2">
    <source>
        <dbReference type="EMBL" id="KZS98790.1"/>
    </source>
</evidence>
<evidence type="ECO:0000256" key="1">
    <source>
        <dbReference type="SAM" id="Phobius"/>
    </source>
</evidence>
<evidence type="ECO:0000313" key="3">
    <source>
        <dbReference type="Proteomes" id="UP000076722"/>
    </source>
</evidence>
<feature type="transmembrane region" description="Helical" evidence="1">
    <location>
        <begin position="22"/>
        <end position="41"/>
    </location>
</feature>
<keyword evidence="1" id="KW-0472">Membrane</keyword>
<proteinExistence type="predicted"/>
<protein>
    <submittedName>
        <fullName evidence="2">Uncharacterized protein</fullName>
    </submittedName>
</protein>
<sequence>MSIVHMTYLPGSFAEGHPGSEMTVNALFLFVVTLHVVSWLSSFALYDLVAVAVKLLGVVFIVSASISYHHRVNALIVADEVADHRQMQMDTVIALIDSTTAAHSGEVAVHSQIREECDVQVAVLNALLERIEVLEKMNEVNNKVVSRMQEDNEDVRRSLERGEKEALWLEKAVEGDKERVVGLELAIVQRLADLTAVGVQKRELLDSLASAKQSLTAARARVEHWTGRGELFEGMAAKGYASGSA</sequence>
<keyword evidence="1" id="KW-0812">Transmembrane</keyword>
<feature type="transmembrane region" description="Helical" evidence="1">
    <location>
        <begin position="48"/>
        <end position="68"/>
    </location>
</feature>
<keyword evidence="1" id="KW-1133">Transmembrane helix</keyword>
<dbReference type="Proteomes" id="UP000076722">
    <property type="component" value="Unassembled WGS sequence"/>
</dbReference>
<dbReference type="AlphaFoldDB" id="A0A165ACL3"/>
<organism evidence="2 3">
    <name type="scientific">Sistotremastrum niveocremeum HHB9708</name>
    <dbReference type="NCBI Taxonomy" id="1314777"/>
    <lineage>
        <taxon>Eukaryota</taxon>
        <taxon>Fungi</taxon>
        <taxon>Dikarya</taxon>
        <taxon>Basidiomycota</taxon>
        <taxon>Agaricomycotina</taxon>
        <taxon>Agaricomycetes</taxon>
        <taxon>Sistotremastrales</taxon>
        <taxon>Sistotremastraceae</taxon>
        <taxon>Sertulicium</taxon>
        <taxon>Sertulicium niveocremeum</taxon>
    </lineage>
</organism>
<keyword evidence="3" id="KW-1185">Reference proteome</keyword>